<dbReference type="EMBL" id="UPSH01000001">
    <property type="protein sequence ID" value="VBB17749.1"/>
    <property type="molecule type" value="Genomic_DNA"/>
</dbReference>
<proteinExistence type="predicted"/>
<sequence length="174" mass="20271">MTNDDDILDNTNCDDVDTKTESITRGEFVGKLLHTSMKYVFNAQKLTEFVWDKDYSQKPDDQWPVLSIRTEMTSDEIVDIVEKNIEVGSFLLKRRFDSVVSNTKDTIKDADKDTKPKVAGYYVRLFGELNCMIGLKYSERHKSQMIILSMDDSNEYSYYKYVFVLAHIFSIKIK</sequence>
<protein>
    <submittedName>
        <fullName evidence="1">Uncharacterized protein</fullName>
    </submittedName>
</protein>
<name>A0A5K0U732_9VIRU</name>
<organism evidence="1 2">
    <name type="scientific">Yasminevirus sp. GU-2018</name>
    <dbReference type="NCBI Taxonomy" id="2420051"/>
    <lineage>
        <taxon>Viruses</taxon>
        <taxon>Varidnaviria</taxon>
        <taxon>Bamfordvirae</taxon>
        <taxon>Nucleocytoviricota</taxon>
        <taxon>Megaviricetes</taxon>
        <taxon>Imitervirales</taxon>
        <taxon>Mimiviridae</taxon>
        <taxon>Klosneuvirinae</taxon>
        <taxon>Yasminevirus</taxon>
        <taxon>Yasminevirus saudimassiliense</taxon>
    </lineage>
</organism>
<dbReference type="Proteomes" id="UP000594342">
    <property type="component" value="Unassembled WGS sequence"/>
</dbReference>
<evidence type="ECO:0000313" key="1">
    <source>
        <dbReference type="EMBL" id="VBB17749.1"/>
    </source>
</evidence>
<evidence type="ECO:0000313" key="2">
    <source>
        <dbReference type="Proteomes" id="UP000594342"/>
    </source>
</evidence>
<keyword evidence="2" id="KW-1185">Reference proteome</keyword>
<comment type="caution">
    <text evidence="1">The sequence shown here is derived from an EMBL/GenBank/DDBJ whole genome shotgun (WGS) entry which is preliminary data.</text>
</comment>
<accession>A0A5K0U732</accession>
<gene>
    <name evidence="1" type="ORF">YASMINEVIRUS_212</name>
</gene>
<reference evidence="1 2" key="1">
    <citation type="submission" date="2018-10" db="EMBL/GenBank/DDBJ databases">
        <authorList>
            <consortium name="IHU Genomes"/>
        </authorList>
    </citation>
    <scope>NUCLEOTIDE SEQUENCE [LARGE SCALE GENOMIC DNA]</scope>
    <source>
        <strain evidence="1 2">A1</strain>
    </source>
</reference>